<reference evidence="2 3" key="1">
    <citation type="journal article" date="2023" name="Sci. Data">
        <title>Genome assembly of the Korean intertidal mud-creeper Batillaria attramentaria.</title>
        <authorList>
            <person name="Patra A.K."/>
            <person name="Ho P.T."/>
            <person name="Jun S."/>
            <person name="Lee S.J."/>
            <person name="Kim Y."/>
            <person name="Won Y.J."/>
        </authorList>
    </citation>
    <scope>NUCLEOTIDE SEQUENCE [LARGE SCALE GENOMIC DNA]</scope>
    <source>
        <strain evidence="2">Wonlab-2016</strain>
    </source>
</reference>
<keyword evidence="3" id="KW-1185">Reference proteome</keyword>
<accession>A0ABD0JBP0</accession>
<dbReference type="Proteomes" id="UP001519460">
    <property type="component" value="Unassembled WGS sequence"/>
</dbReference>
<dbReference type="AlphaFoldDB" id="A0ABD0JBP0"/>
<dbReference type="EMBL" id="JACVVK020000531">
    <property type="protein sequence ID" value="KAK7467913.1"/>
    <property type="molecule type" value="Genomic_DNA"/>
</dbReference>
<evidence type="ECO:0000256" key="1">
    <source>
        <dbReference type="SAM" id="MobiDB-lite"/>
    </source>
</evidence>
<comment type="caution">
    <text evidence="2">The sequence shown here is derived from an EMBL/GenBank/DDBJ whole genome shotgun (WGS) entry which is preliminary data.</text>
</comment>
<organism evidence="2 3">
    <name type="scientific">Batillaria attramentaria</name>
    <dbReference type="NCBI Taxonomy" id="370345"/>
    <lineage>
        <taxon>Eukaryota</taxon>
        <taxon>Metazoa</taxon>
        <taxon>Spiralia</taxon>
        <taxon>Lophotrochozoa</taxon>
        <taxon>Mollusca</taxon>
        <taxon>Gastropoda</taxon>
        <taxon>Caenogastropoda</taxon>
        <taxon>Sorbeoconcha</taxon>
        <taxon>Cerithioidea</taxon>
        <taxon>Batillariidae</taxon>
        <taxon>Batillaria</taxon>
    </lineage>
</organism>
<protein>
    <submittedName>
        <fullName evidence="2">Uncharacterized protein</fullName>
    </submittedName>
</protein>
<name>A0ABD0JBP0_9CAEN</name>
<proteinExistence type="predicted"/>
<gene>
    <name evidence="2" type="ORF">BaRGS_00036838</name>
</gene>
<feature type="region of interest" description="Disordered" evidence="1">
    <location>
        <begin position="1"/>
        <end position="54"/>
    </location>
</feature>
<feature type="compositionally biased region" description="Polar residues" evidence="1">
    <location>
        <begin position="44"/>
        <end position="54"/>
    </location>
</feature>
<sequence length="117" mass="12678">MMAAIGKAVNAETGPPKPGPPKPHHRGTVSEDPLKKKKYKFSPRHSSNVQRLSQLPWNRCGRTAHGFWHDASSSPATPTILPDVPLVLFSLGAGGKVGCYLSKRRLVTVFVLQLAAQ</sequence>
<evidence type="ECO:0000313" key="2">
    <source>
        <dbReference type="EMBL" id="KAK7467913.1"/>
    </source>
</evidence>
<evidence type="ECO:0000313" key="3">
    <source>
        <dbReference type="Proteomes" id="UP001519460"/>
    </source>
</evidence>